<dbReference type="GO" id="GO:0015344">
    <property type="term" value="F:siderophore uptake transmembrane transporter activity"/>
    <property type="evidence" value="ECO:0007669"/>
    <property type="project" value="TreeGrafter"/>
</dbReference>
<dbReference type="GO" id="GO:0044718">
    <property type="term" value="P:siderophore transmembrane transport"/>
    <property type="evidence" value="ECO:0007669"/>
    <property type="project" value="TreeGrafter"/>
</dbReference>
<dbReference type="PANTHER" id="PTHR30069:SF29">
    <property type="entry name" value="HEMOGLOBIN AND HEMOGLOBIN-HAPTOGLOBIN-BINDING PROTEIN 1-RELATED"/>
    <property type="match status" value="1"/>
</dbReference>
<comment type="caution">
    <text evidence="12">The sequence shown here is derived from an EMBL/GenBank/DDBJ whole genome shotgun (WGS) entry which is preliminary data.</text>
</comment>
<keyword evidence="13" id="KW-1185">Reference proteome</keyword>
<evidence type="ECO:0000256" key="9">
    <source>
        <dbReference type="PROSITE-ProRule" id="PRU01360"/>
    </source>
</evidence>
<dbReference type="InterPro" id="IPR039426">
    <property type="entry name" value="TonB-dep_rcpt-like"/>
</dbReference>
<sequence length="899" mass="101591">MKILQRLLFVIVMLALSSFTFAQTTITGVVLDADTKSALPGTNVVVKGTTQGTTTDIDGKFTLNVEQATGQLVISFIGYEPMTMAYNVNQSTNLGEILLTQDSETLADVVVVGYGVTDIAKDRQTPVAVTTIKTDEIVEKVGNQEFPEVMKTVPSVFVVKGGGYGDAEMTVRGFEQKNTAVLINGQPVNDMEWGGIYWSNWSGLQDIASAVQVQRGLGSSKLAISSVGGTVNIVTKATEREAGGFVKSSFGNDGYQKYTAAYSTGLNEKGWGATVLLSHWQGDGYMDATEGKGQTYFFSVGYKPSEQHQFNFMITGAPQWHHQDWRERISTYQKYGMKYNSNWGYRDGKVFNFSRNFYHKPVTNFNWDWNINEKTSLSTVAYASWGLGGGTGTLGTAHYRLPDDENGLIRVDDLIRANSGQTVEDFDTVGPWDGSSLDSKNSYWDGKRVVTERGGGTIRRASMNSHSWYGLVSNINHKFNENWTADFGIDLRTYRGLHYRVLTDLLGADAYYDNTDVNSAGNFVTFTVDPKPWDINNFKKATKIDRNFDSKIKWTGFFGQLEYTNTIISAFVQASASNQKYKRYEYMEIPSSERESSWENKWGYNIKGGMNWNIDEKHNVYFNTGYYSRQPFFSDAYPNSYTEFANVYNDLDNEGIFGLEVGYGFKTQYFTAKVNAYRTQWKDRFNRFTDSNRNTARALLDQLHKGVEFEFVARPTTNLKVFGLLSYGDWKYQNNSVGLTYDELGNPLDDDGDGNQDETMLYLKDVEVGGAPQFSSRLGADYKITQGFSVDADWYFYDKMFAYVDPEDYDSEGAENLEYPNYSLFDAGVSYKWYFENGQSLRFRFNVNNLFDTEYISRGYSARQTSDDPSVETYKGVRVDNTVEFGFGRTWNASLTFKF</sequence>
<evidence type="ECO:0000256" key="10">
    <source>
        <dbReference type="SAM" id="SignalP"/>
    </source>
</evidence>
<dbReference type="AlphaFoldDB" id="A0A2V3ZS72"/>
<gene>
    <name evidence="12" type="ORF">DF185_20415</name>
</gene>
<dbReference type="Proteomes" id="UP000248079">
    <property type="component" value="Unassembled WGS sequence"/>
</dbReference>
<dbReference type="PROSITE" id="PS52016">
    <property type="entry name" value="TONB_DEPENDENT_REC_3"/>
    <property type="match status" value="1"/>
</dbReference>
<dbReference type="PANTHER" id="PTHR30069">
    <property type="entry name" value="TONB-DEPENDENT OUTER MEMBRANE RECEPTOR"/>
    <property type="match status" value="1"/>
</dbReference>
<comment type="similarity">
    <text evidence="9">Belongs to the TonB-dependent receptor family.</text>
</comment>
<dbReference type="EMBL" id="QFLI01000012">
    <property type="protein sequence ID" value="PXX96146.1"/>
    <property type="molecule type" value="Genomic_DNA"/>
</dbReference>
<dbReference type="SUPFAM" id="SSF49464">
    <property type="entry name" value="Carboxypeptidase regulatory domain-like"/>
    <property type="match status" value="1"/>
</dbReference>
<name>A0A2V3ZS72_9BACT</name>
<dbReference type="GO" id="GO:0009279">
    <property type="term" value="C:cell outer membrane"/>
    <property type="evidence" value="ECO:0007669"/>
    <property type="project" value="UniProtKB-SubCell"/>
</dbReference>
<dbReference type="Pfam" id="PF07715">
    <property type="entry name" value="Plug"/>
    <property type="match status" value="1"/>
</dbReference>
<keyword evidence="8 9" id="KW-0998">Cell outer membrane</keyword>
<dbReference type="Gene3D" id="2.60.40.1120">
    <property type="entry name" value="Carboxypeptidase-like, regulatory domain"/>
    <property type="match status" value="1"/>
</dbReference>
<keyword evidence="12" id="KW-0675">Receptor</keyword>
<feature type="signal peptide" evidence="10">
    <location>
        <begin position="1"/>
        <end position="22"/>
    </location>
</feature>
<dbReference type="InterPro" id="IPR012910">
    <property type="entry name" value="Plug_dom"/>
</dbReference>
<keyword evidence="7 9" id="KW-0472">Membrane</keyword>
<feature type="domain" description="TonB-dependent receptor plug" evidence="11">
    <location>
        <begin position="122"/>
        <end position="230"/>
    </location>
</feature>
<evidence type="ECO:0000256" key="3">
    <source>
        <dbReference type="ARBA" id="ARBA00022452"/>
    </source>
</evidence>
<organism evidence="12 13">
    <name type="scientific">Marinifilum breve</name>
    <dbReference type="NCBI Taxonomy" id="2184082"/>
    <lineage>
        <taxon>Bacteria</taxon>
        <taxon>Pseudomonadati</taxon>
        <taxon>Bacteroidota</taxon>
        <taxon>Bacteroidia</taxon>
        <taxon>Marinilabiliales</taxon>
        <taxon>Marinifilaceae</taxon>
    </lineage>
</organism>
<keyword evidence="4 9" id="KW-0812">Transmembrane</keyword>
<keyword evidence="6" id="KW-0798">TonB box</keyword>
<protein>
    <submittedName>
        <fullName evidence="12">TonB-dependent receptor</fullName>
    </submittedName>
</protein>
<dbReference type="InterPro" id="IPR010917">
    <property type="entry name" value="TonB_rcpt_CS"/>
</dbReference>
<dbReference type="SUPFAM" id="SSF56935">
    <property type="entry name" value="Porins"/>
    <property type="match status" value="1"/>
</dbReference>
<dbReference type="PROSITE" id="PS01156">
    <property type="entry name" value="TONB_DEPENDENT_REC_2"/>
    <property type="match status" value="1"/>
</dbReference>
<accession>A0A2V3ZS72</accession>
<dbReference type="InterPro" id="IPR036942">
    <property type="entry name" value="Beta-barrel_TonB_sf"/>
</dbReference>
<evidence type="ECO:0000256" key="4">
    <source>
        <dbReference type="ARBA" id="ARBA00022692"/>
    </source>
</evidence>
<evidence type="ECO:0000256" key="1">
    <source>
        <dbReference type="ARBA" id="ARBA00004571"/>
    </source>
</evidence>
<evidence type="ECO:0000256" key="5">
    <source>
        <dbReference type="ARBA" id="ARBA00022729"/>
    </source>
</evidence>
<dbReference type="InterPro" id="IPR037066">
    <property type="entry name" value="Plug_dom_sf"/>
</dbReference>
<dbReference type="InterPro" id="IPR008969">
    <property type="entry name" value="CarboxyPept-like_regulatory"/>
</dbReference>
<keyword evidence="2 9" id="KW-0813">Transport</keyword>
<feature type="chain" id="PRO_5015960348" evidence="10">
    <location>
        <begin position="23"/>
        <end position="899"/>
    </location>
</feature>
<evidence type="ECO:0000313" key="12">
    <source>
        <dbReference type="EMBL" id="PXX96146.1"/>
    </source>
</evidence>
<comment type="subcellular location">
    <subcellularLocation>
        <location evidence="1 9">Cell outer membrane</location>
        <topology evidence="1 9">Multi-pass membrane protein</topology>
    </subcellularLocation>
</comment>
<evidence type="ECO:0000256" key="6">
    <source>
        <dbReference type="ARBA" id="ARBA00023077"/>
    </source>
</evidence>
<dbReference type="Gene3D" id="2.40.170.20">
    <property type="entry name" value="TonB-dependent receptor, beta-barrel domain"/>
    <property type="match status" value="1"/>
</dbReference>
<keyword evidence="3 9" id="KW-1134">Transmembrane beta strand</keyword>
<evidence type="ECO:0000256" key="8">
    <source>
        <dbReference type="ARBA" id="ARBA00023237"/>
    </source>
</evidence>
<dbReference type="OrthoDB" id="9761152at2"/>
<evidence type="ECO:0000256" key="7">
    <source>
        <dbReference type="ARBA" id="ARBA00023136"/>
    </source>
</evidence>
<dbReference type="RefSeq" id="WP_110363141.1">
    <property type="nucleotide sequence ID" value="NZ_QFLI01000012.1"/>
</dbReference>
<reference evidence="12 13" key="1">
    <citation type="submission" date="2018-05" db="EMBL/GenBank/DDBJ databases">
        <title>Marinifilum breve JC075T sp. nov., a marine bacterium isolated from Yongle Blue Hole in the South China Sea.</title>
        <authorList>
            <person name="Fu T."/>
        </authorList>
    </citation>
    <scope>NUCLEOTIDE SEQUENCE [LARGE SCALE GENOMIC DNA]</scope>
    <source>
        <strain evidence="12 13">JC075</strain>
    </source>
</reference>
<dbReference type="Gene3D" id="2.170.130.10">
    <property type="entry name" value="TonB-dependent receptor, plug domain"/>
    <property type="match status" value="1"/>
</dbReference>
<dbReference type="Pfam" id="PF13715">
    <property type="entry name" value="CarbopepD_reg_2"/>
    <property type="match status" value="1"/>
</dbReference>
<proteinExistence type="inferred from homology"/>
<evidence type="ECO:0000313" key="13">
    <source>
        <dbReference type="Proteomes" id="UP000248079"/>
    </source>
</evidence>
<keyword evidence="5 10" id="KW-0732">Signal</keyword>
<evidence type="ECO:0000259" key="11">
    <source>
        <dbReference type="Pfam" id="PF07715"/>
    </source>
</evidence>
<evidence type="ECO:0000256" key="2">
    <source>
        <dbReference type="ARBA" id="ARBA00022448"/>
    </source>
</evidence>